<dbReference type="GO" id="GO:0000287">
    <property type="term" value="F:magnesium ion binding"/>
    <property type="evidence" value="ECO:0007669"/>
    <property type="project" value="TreeGrafter"/>
</dbReference>
<dbReference type="InterPro" id="IPR023214">
    <property type="entry name" value="HAD_sf"/>
</dbReference>
<dbReference type="RefSeq" id="WP_109229376.1">
    <property type="nucleotide sequence ID" value="NZ_PYHR01000002.1"/>
</dbReference>
<dbReference type="Gene3D" id="3.40.50.1000">
    <property type="entry name" value="HAD superfamily/HAD-like"/>
    <property type="match status" value="1"/>
</dbReference>
<dbReference type="GO" id="GO:0005829">
    <property type="term" value="C:cytosol"/>
    <property type="evidence" value="ECO:0007669"/>
    <property type="project" value="TreeGrafter"/>
</dbReference>
<dbReference type="Proteomes" id="UP000245166">
    <property type="component" value="Unassembled WGS sequence"/>
</dbReference>
<name>A0A2U1ZVH5_9MICO</name>
<keyword evidence="2" id="KW-1185">Reference proteome</keyword>
<reference evidence="1 2" key="1">
    <citation type="submission" date="2018-03" db="EMBL/GenBank/DDBJ databases">
        <title>Genome assembly of novel Miniimonas species PCH200.</title>
        <authorList>
            <person name="Thakur V."/>
            <person name="Kumar V."/>
            <person name="Singh D."/>
        </authorList>
    </citation>
    <scope>NUCLEOTIDE SEQUENCE [LARGE SCALE GENOMIC DNA]</scope>
    <source>
        <strain evidence="1 2">PCH200</strain>
    </source>
</reference>
<dbReference type="Gene3D" id="3.30.1240.10">
    <property type="match status" value="1"/>
</dbReference>
<comment type="caution">
    <text evidence="1">The sequence shown here is derived from an EMBL/GenBank/DDBJ whole genome shotgun (WGS) entry which is preliminary data.</text>
</comment>
<sequence>MTPRAIFLDVDGTLAQHGVVPPGNLGAVRAARAAGHRVLLATGRPRSMISDLVDLGFDGAVASAGGYVEIDGDVLEDGTLPPELTARAVRALLAHDVAFLLEGSHALAGPAHGIERLVEALTHVVPPGGLPPIAALTEEVELAAFPTSKISYFASPVTPEQLLAEIGAGIAVIPSSIPELGEGAGELYRAGLSKADGLARAAGALGVAQADVIAVGDGPNDVEMLAWAGLGVGVTGSHPAVLAVADALAGGPEVSGLAELFARLGLLD</sequence>
<dbReference type="InterPro" id="IPR036412">
    <property type="entry name" value="HAD-like_sf"/>
</dbReference>
<evidence type="ECO:0000313" key="2">
    <source>
        <dbReference type="Proteomes" id="UP000245166"/>
    </source>
</evidence>
<accession>A0A2U1ZVH5</accession>
<dbReference type="AlphaFoldDB" id="A0A2U1ZVH5"/>
<dbReference type="PANTHER" id="PTHR10000">
    <property type="entry name" value="PHOSPHOSERINE PHOSPHATASE"/>
    <property type="match status" value="1"/>
</dbReference>
<gene>
    <name evidence="1" type="ORF">C8046_10365</name>
</gene>
<dbReference type="GO" id="GO:0016791">
    <property type="term" value="F:phosphatase activity"/>
    <property type="evidence" value="ECO:0007669"/>
    <property type="project" value="TreeGrafter"/>
</dbReference>
<dbReference type="PANTHER" id="PTHR10000:SF8">
    <property type="entry name" value="HAD SUPERFAMILY HYDROLASE-LIKE, TYPE 3"/>
    <property type="match status" value="1"/>
</dbReference>
<dbReference type="OrthoDB" id="3180855at2"/>
<dbReference type="EMBL" id="PYHR01000002">
    <property type="protein sequence ID" value="PWD50995.1"/>
    <property type="molecule type" value="Genomic_DNA"/>
</dbReference>
<dbReference type="Pfam" id="PF08282">
    <property type="entry name" value="Hydrolase_3"/>
    <property type="match status" value="1"/>
</dbReference>
<dbReference type="SUPFAM" id="SSF56784">
    <property type="entry name" value="HAD-like"/>
    <property type="match status" value="1"/>
</dbReference>
<organism evidence="1 2">
    <name type="scientific">Serinibacter arcticus</name>
    <dbReference type="NCBI Taxonomy" id="1655435"/>
    <lineage>
        <taxon>Bacteria</taxon>
        <taxon>Bacillati</taxon>
        <taxon>Actinomycetota</taxon>
        <taxon>Actinomycetes</taxon>
        <taxon>Micrococcales</taxon>
        <taxon>Beutenbergiaceae</taxon>
        <taxon>Serinibacter</taxon>
    </lineage>
</organism>
<evidence type="ECO:0000313" key="1">
    <source>
        <dbReference type="EMBL" id="PWD50995.1"/>
    </source>
</evidence>
<proteinExistence type="predicted"/>
<protein>
    <submittedName>
        <fullName evidence="1">Haloacid dehalogenase</fullName>
    </submittedName>
</protein>